<accession>A0ACC2AK44</accession>
<evidence type="ECO:0000313" key="2">
    <source>
        <dbReference type="Proteomes" id="UP001162992"/>
    </source>
</evidence>
<evidence type="ECO:0000313" key="1">
    <source>
        <dbReference type="EMBL" id="KAJ7517943.1"/>
    </source>
</evidence>
<protein>
    <submittedName>
        <fullName evidence="1">Uncharacterized protein</fullName>
    </submittedName>
</protein>
<dbReference type="Proteomes" id="UP001162992">
    <property type="component" value="Chromosome 21"/>
</dbReference>
<keyword evidence="2" id="KW-1185">Reference proteome</keyword>
<organism evidence="1 2">
    <name type="scientific">Diphasiastrum complanatum</name>
    <name type="common">Issler's clubmoss</name>
    <name type="synonym">Lycopodium complanatum</name>
    <dbReference type="NCBI Taxonomy" id="34168"/>
    <lineage>
        <taxon>Eukaryota</taxon>
        <taxon>Viridiplantae</taxon>
        <taxon>Streptophyta</taxon>
        <taxon>Embryophyta</taxon>
        <taxon>Tracheophyta</taxon>
        <taxon>Lycopodiopsida</taxon>
        <taxon>Lycopodiales</taxon>
        <taxon>Lycopodiaceae</taxon>
        <taxon>Lycopodioideae</taxon>
        <taxon>Diphasiastrum</taxon>
    </lineage>
</organism>
<name>A0ACC2AK44_DIPCM</name>
<gene>
    <name evidence="1" type="ORF">O6H91_21G047600</name>
</gene>
<sequence>MEKAADGRIWINYVCIWSLIALHLWMPASFTSDCPLDFSNLDFSEAILACTEPNNGSCCRYINVLVAIAMSQYVNSTGTLALPEHWRDHCLNMTLVALETNGIPLDISLFCGVKAAITAFQGCNHLTSMKDILQIPGFLEVKTHCAQKRLTKASCDNCLHSSEGFLSSSSQSHDGESIWAQCGITLFVAIGSLGDPDYAMDKANCLFDLQRFGGLLQPQSRCPFKFESWQIKDITDACDIAEEKLYTCCLLSWITLQIATSDTGKPLQSFLLSTRQATACLKDLTSKLKGHRSSIIAFQSCRLPASSIYRESSQGCNNISTVSQFIQALKKKDLSFSFVEDSCNEMKESCDTCRTAIQKAAYVAAGPNFDLKTVQSCVNLAFLVLAKVTTTLYAARLGSCLYAFSVSTPEAKPYSFMPTPLLPPAPKHGLSSSTSQLYPTTHTKTKSSITLTLAAGIGVTGATLMLFLLFVILIRRKRIELQKSKCQTFIPHWSRDHTSSSDMIQSNNWKYVFRLFKYQEIQRATDNFGTVIGKGGFGTVYKARFKGGLVAAVKRMQKSSREGENGFSKELELLRKLHHRHLVTLLGFCAEKHERLLVYEYMENGSLKDHLQAQTKTSLSWRTRLQIATGVAAGLEYLHFYCDPPLCHGDIKSSNILLDGNFNAKVGDFGLARTAPSDCSKLSAGPTHLFGTPGYIDPEYAVTRALTEKSDVYSFGVLLFEIVTGRNAIHEGRNLVEWAQKYITTNSGITRIVDPDLGNMFNARELQDLINIANLCTQKEGETRPTMRHVLKLLHEMSPA</sequence>
<reference evidence="2" key="1">
    <citation type="journal article" date="2024" name="Proc. Natl. Acad. Sci. U.S.A.">
        <title>Extraordinary preservation of gene collinearity over three hundred million years revealed in homosporous lycophytes.</title>
        <authorList>
            <person name="Li C."/>
            <person name="Wickell D."/>
            <person name="Kuo L.Y."/>
            <person name="Chen X."/>
            <person name="Nie B."/>
            <person name="Liao X."/>
            <person name="Peng D."/>
            <person name="Ji J."/>
            <person name="Jenkins J."/>
            <person name="Williams M."/>
            <person name="Shu S."/>
            <person name="Plott C."/>
            <person name="Barry K."/>
            <person name="Rajasekar S."/>
            <person name="Grimwood J."/>
            <person name="Han X."/>
            <person name="Sun S."/>
            <person name="Hou Z."/>
            <person name="He W."/>
            <person name="Dai G."/>
            <person name="Sun C."/>
            <person name="Schmutz J."/>
            <person name="Leebens-Mack J.H."/>
            <person name="Li F.W."/>
            <person name="Wang L."/>
        </authorList>
    </citation>
    <scope>NUCLEOTIDE SEQUENCE [LARGE SCALE GENOMIC DNA]</scope>
    <source>
        <strain evidence="2">cv. PW_Plant_1</strain>
    </source>
</reference>
<proteinExistence type="predicted"/>
<dbReference type="EMBL" id="CM055112">
    <property type="protein sequence ID" value="KAJ7517943.1"/>
    <property type="molecule type" value="Genomic_DNA"/>
</dbReference>
<comment type="caution">
    <text evidence="1">The sequence shown here is derived from an EMBL/GenBank/DDBJ whole genome shotgun (WGS) entry which is preliminary data.</text>
</comment>